<accession>A0AAV8PJ62</accession>
<reference evidence="1 2" key="1">
    <citation type="submission" date="2022-12" db="EMBL/GenBank/DDBJ databases">
        <title>Chromosome-scale assembly of the Ensete ventricosum genome.</title>
        <authorList>
            <person name="Dussert Y."/>
            <person name="Stocks J."/>
            <person name="Wendawek A."/>
            <person name="Woldeyes F."/>
            <person name="Nichols R.A."/>
            <person name="Borrell J.S."/>
        </authorList>
    </citation>
    <scope>NUCLEOTIDE SEQUENCE [LARGE SCALE GENOMIC DNA]</scope>
    <source>
        <strain evidence="2">cv. Maze</strain>
        <tissue evidence="1">Seeds</tissue>
    </source>
</reference>
<dbReference type="AlphaFoldDB" id="A0AAV8PJ62"/>
<dbReference type="EMBL" id="JAQQAF010000004">
    <property type="protein sequence ID" value="KAJ8492369.1"/>
    <property type="molecule type" value="Genomic_DNA"/>
</dbReference>
<protein>
    <submittedName>
        <fullName evidence="1">Uncharacterized protein</fullName>
    </submittedName>
</protein>
<organism evidence="1 2">
    <name type="scientific">Ensete ventricosum</name>
    <name type="common">Abyssinian banana</name>
    <name type="synonym">Musa ensete</name>
    <dbReference type="NCBI Taxonomy" id="4639"/>
    <lineage>
        <taxon>Eukaryota</taxon>
        <taxon>Viridiplantae</taxon>
        <taxon>Streptophyta</taxon>
        <taxon>Embryophyta</taxon>
        <taxon>Tracheophyta</taxon>
        <taxon>Spermatophyta</taxon>
        <taxon>Magnoliopsida</taxon>
        <taxon>Liliopsida</taxon>
        <taxon>Zingiberales</taxon>
        <taxon>Musaceae</taxon>
        <taxon>Ensete</taxon>
    </lineage>
</organism>
<evidence type="ECO:0000313" key="2">
    <source>
        <dbReference type="Proteomes" id="UP001222027"/>
    </source>
</evidence>
<keyword evidence="2" id="KW-1185">Reference proteome</keyword>
<comment type="caution">
    <text evidence="1">The sequence shown here is derived from an EMBL/GenBank/DDBJ whole genome shotgun (WGS) entry which is preliminary data.</text>
</comment>
<proteinExistence type="predicted"/>
<dbReference type="Proteomes" id="UP001222027">
    <property type="component" value="Unassembled WGS sequence"/>
</dbReference>
<evidence type="ECO:0000313" key="1">
    <source>
        <dbReference type="EMBL" id="KAJ8492369.1"/>
    </source>
</evidence>
<sequence>MSPRQAATRGDHLDVTIAALLLQPKLQHINQSLAIPARLALALPSPRCSTPLQRRTATFNNVDQQFSLQ</sequence>
<gene>
    <name evidence="1" type="ORF">OPV22_014090</name>
</gene>
<name>A0AAV8PJ62_ENSVE</name>